<dbReference type="SUPFAM" id="SSF57424">
    <property type="entry name" value="LDL receptor-like module"/>
    <property type="match status" value="1"/>
</dbReference>
<feature type="compositionally biased region" description="Pro residues" evidence="8">
    <location>
        <begin position="93"/>
        <end position="104"/>
    </location>
</feature>
<comment type="caution">
    <text evidence="7">Lacks conserved residue(s) required for the propagation of feature annotation.</text>
</comment>
<keyword evidence="3" id="KW-0720">Serine protease</keyword>
<dbReference type="PROSITE" id="PS01209">
    <property type="entry name" value="LDLRA_1"/>
    <property type="match status" value="1"/>
</dbReference>
<feature type="disulfide bond" evidence="6">
    <location>
        <begin position="158"/>
        <end position="170"/>
    </location>
</feature>
<dbReference type="InterPro" id="IPR001314">
    <property type="entry name" value="Peptidase_S1A"/>
</dbReference>
<keyword evidence="9" id="KW-0472">Membrane</keyword>
<dbReference type="EMBL" id="JAINUF010000008">
    <property type="protein sequence ID" value="KAJ8352588.1"/>
    <property type="molecule type" value="Genomic_DNA"/>
</dbReference>
<dbReference type="SMART" id="SM00192">
    <property type="entry name" value="LDLa"/>
    <property type="match status" value="1"/>
</dbReference>
<dbReference type="PANTHER" id="PTHR24252:SF27">
    <property type="entry name" value="TRANSMEMBRANE PROTEASE SERINE 3-LIKE"/>
    <property type="match status" value="1"/>
</dbReference>
<dbReference type="InterPro" id="IPR043504">
    <property type="entry name" value="Peptidase_S1_PA_chymotrypsin"/>
</dbReference>
<evidence type="ECO:0000259" key="10">
    <source>
        <dbReference type="PROSITE" id="PS50240"/>
    </source>
</evidence>
<feature type="domain" description="Peptidase S1" evidence="10">
    <location>
        <begin position="289"/>
        <end position="515"/>
    </location>
</feature>
<dbReference type="PRINTS" id="PR00722">
    <property type="entry name" value="CHYMOTRYPSIN"/>
</dbReference>
<feature type="compositionally biased region" description="Polar residues" evidence="8">
    <location>
        <begin position="53"/>
        <end position="62"/>
    </location>
</feature>
<feature type="domain" description="SRCR" evidence="11">
    <location>
        <begin position="168"/>
        <end position="234"/>
    </location>
</feature>
<feature type="transmembrane region" description="Helical" evidence="9">
    <location>
        <begin position="134"/>
        <end position="156"/>
    </location>
</feature>
<dbReference type="SUPFAM" id="SSF56487">
    <property type="entry name" value="SRCR-like"/>
    <property type="match status" value="1"/>
</dbReference>
<keyword evidence="9" id="KW-0812">Transmembrane</keyword>
<reference evidence="12" key="1">
    <citation type="journal article" date="2023" name="Science">
        <title>Genome structures resolve the early diversification of teleost fishes.</title>
        <authorList>
            <person name="Parey E."/>
            <person name="Louis A."/>
            <person name="Montfort J."/>
            <person name="Bouchez O."/>
            <person name="Roques C."/>
            <person name="Iampietro C."/>
            <person name="Lluch J."/>
            <person name="Castinel A."/>
            <person name="Donnadieu C."/>
            <person name="Desvignes T."/>
            <person name="Floi Bucao C."/>
            <person name="Jouanno E."/>
            <person name="Wen M."/>
            <person name="Mejri S."/>
            <person name="Dirks R."/>
            <person name="Jansen H."/>
            <person name="Henkel C."/>
            <person name="Chen W.J."/>
            <person name="Zahm M."/>
            <person name="Cabau C."/>
            <person name="Klopp C."/>
            <person name="Thompson A.W."/>
            <person name="Robinson-Rechavi M."/>
            <person name="Braasch I."/>
            <person name="Lecointre G."/>
            <person name="Bobe J."/>
            <person name="Postlethwait J.H."/>
            <person name="Berthelot C."/>
            <person name="Roest Crollius H."/>
            <person name="Guiguen Y."/>
        </authorList>
    </citation>
    <scope>NUCLEOTIDE SEQUENCE</scope>
    <source>
        <tissue evidence="12">Blood</tissue>
    </source>
</reference>
<dbReference type="PANTHER" id="PTHR24252">
    <property type="entry name" value="ACROSIN-RELATED"/>
    <property type="match status" value="1"/>
</dbReference>
<gene>
    <name evidence="12" type="ORF">SKAU_G00240640</name>
</gene>
<sequence length="539" mass="57742">MAEPGPNIPLPEEEAEAAAVSAPNDEKEAVQEEPDPSRIEVVSVTDEELPTVETPTTINVSPLASPDGTLPLEGTAVDPENPSLNGESQNPPTDSPTPAPPSPGMPITKVQPFLNDDLAEKTLRGRILARRMELLVAACVLVALCLAIGIGVGVGLSCSGKFRCGSSSRCISSSAQCDGVIDCEHGEDELRCVRLSGKSSVLQVLSEGVWRTVCSEDWSPTLGFSACKQLGYSSYVESSSLPLSSIEEDFQDYLVSINLSQPASQQQPVKIHNSTNLSAAPGLSSVRALWGGNLSREGQFPWQVSLHFQREHLCGGSIVAQRWILTAAHCVYGFAIPTLWAVHVGLTEQPVNGANSLAVEKILYHARYRPKGLDYDIALMKLAEPLSFNGHVEPICLPNFGEQFEDGKMCWISGWGGHGGRGAKARLSLLSARVPLISYKACTQPAVVPGLHLALDDLRWVPGGGTAGGLLACEDSAVWKLVGATSWGQGCAERNKPGVYTRITQSLNWIHEQMEIAQLHHGRLDSALCSICTDLPNFE</sequence>
<proteinExistence type="predicted"/>
<dbReference type="AlphaFoldDB" id="A0A9Q1F7M1"/>
<dbReference type="InterPro" id="IPR001254">
    <property type="entry name" value="Trypsin_dom"/>
</dbReference>
<evidence type="ECO:0008006" key="14">
    <source>
        <dbReference type="Google" id="ProtNLM"/>
    </source>
</evidence>
<dbReference type="CDD" id="cd00190">
    <property type="entry name" value="Tryp_SPc"/>
    <property type="match status" value="1"/>
</dbReference>
<dbReference type="InterPro" id="IPR036055">
    <property type="entry name" value="LDL_receptor-like_sf"/>
</dbReference>
<evidence type="ECO:0000256" key="5">
    <source>
        <dbReference type="ARBA" id="ARBA00023180"/>
    </source>
</evidence>
<feature type="disulfide bond" evidence="6">
    <location>
        <begin position="177"/>
        <end position="192"/>
    </location>
</feature>
<dbReference type="PROSITE" id="PS50287">
    <property type="entry name" value="SRCR_2"/>
    <property type="match status" value="1"/>
</dbReference>
<dbReference type="Pfam" id="PF00057">
    <property type="entry name" value="Ldl_recept_a"/>
    <property type="match status" value="1"/>
</dbReference>
<evidence type="ECO:0000256" key="8">
    <source>
        <dbReference type="SAM" id="MobiDB-lite"/>
    </source>
</evidence>
<keyword evidence="2" id="KW-0378">Hydrolase</keyword>
<keyword evidence="4 6" id="KW-1015">Disulfide bond</keyword>
<accession>A0A9Q1F7M1</accession>
<dbReference type="Gene3D" id="2.40.10.10">
    <property type="entry name" value="Trypsin-like serine proteases"/>
    <property type="match status" value="1"/>
</dbReference>
<feature type="compositionally biased region" description="Basic and acidic residues" evidence="8">
    <location>
        <begin position="24"/>
        <end position="38"/>
    </location>
</feature>
<dbReference type="Pfam" id="PF00089">
    <property type="entry name" value="Trypsin"/>
    <property type="match status" value="1"/>
</dbReference>
<dbReference type="InterPro" id="IPR018114">
    <property type="entry name" value="TRYPSIN_HIS"/>
</dbReference>
<keyword evidence="1" id="KW-0645">Protease</keyword>
<dbReference type="FunFam" id="2.40.10.10:FF:000003">
    <property type="entry name" value="Transmembrane serine protease 3"/>
    <property type="match status" value="1"/>
</dbReference>
<evidence type="ECO:0000256" key="7">
    <source>
        <dbReference type="PROSITE-ProRule" id="PRU00196"/>
    </source>
</evidence>
<dbReference type="InterPro" id="IPR023415">
    <property type="entry name" value="LDLR_class-A_CS"/>
</dbReference>
<evidence type="ECO:0000256" key="4">
    <source>
        <dbReference type="ARBA" id="ARBA00023157"/>
    </source>
</evidence>
<feature type="region of interest" description="Disordered" evidence="8">
    <location>
        <begin position="1"/>
        <end position="110"/>
    </location>
</feature>
<dbReference type="InterPro" id="IPR002172">
    <property type="entry name" value="LDrepeatLR_classA_rpt"/>
</dbReference>
<comment type="caution">
    <text evidence="12">The sequence shown here is derived from an EMBL/GenBank/DDBJ whole genome shotgun (WGS) entry which is preliminary data.</text>
</comment>
<dbReference type="SMART" id="SM00202">
    <property type="entry name" value="SR"/>
    <property type="match status" value="1"/>
</dbReference>
<dbReference type="PROSITE" id="PS50068">
    <property type="entry name" value="LDLRA_2"/>
    <property type="match status" value="1"/>
</dbReference>
<evidence type="ECO:0000256" key="2">
    <source>
        <dbReference type="ARBA" id="ARBA00022801"/>
    </source>
</evidence>
<dbReference type="Gene3D" id="4.10.400.10">
    <property type="entry name" value="Low-density Lipoprotein Receptor"/>
    <property type="match status" value="1"/>
</dbReference>
<organism evidence="12 13">
    <name type="scientific">Synaphobranchus kaupii</name>
    <name type="common">Kaup's arrowtooth eel</name>
    <dbReference type="NCBI Taxonomy" id="118154"/>
    <lineage>
        <taxon>Eukaryota</taxon>
        <taxon>Metazoa</taxon>
        <taxon>Chordata</taxon>
        <taxon>Craniata</taxon>
        <taxon>Vertebrata</taxon>
        <taxon>Euteleostomi</taxon>
        <taxon>Actinopterygii</taxon>
        <taxon>Neopterygii</taxon>
        <taxon>Teleostei</taxon>
        <taxon>Anguilliformes</taxon>
        <taxon>Synaphobranchidae</taxon>
        <taxon>Synaphobranchus</taxon>
    </lineage>
</organism>
<dbReference type="SMART" id="SM00020">
    <property type="entry name" value="Tryp_SPc"/>
    <property type="match status" value="1"/>
</dbReference>
<dbReference type="GO" id="GO:0004252">
    <property type="term" value="F:serine-type endopeptidase activity"/>
    <property type="evidence" value="ECO:0007669"/>
    <property type="project" value="InterPro"/>
</dbReference>
<dbReference type="InterPro" id="IPR001190">
    <property type="entry name" value="SRCR"/>
</dbReference>
<dbReference type="InterPro" id="IPR036772">
    <property type="entry name" value="SRCR-like_dom_sf"/>
</dbReference>
<dbReference type="PROSITE" id="PS00134">
    <property type="entry name" value="TRYPSIN_HIS"/>
    <property type="match status" value="1"/>
</dbReference>
<protein>
    <recommendedName>
        <fullName evidence="14">Transmembrane protease serine 3</fullName>
    </recommendedName>
</protein>
<dbReference type="Pfam" id="PF15494">
    <property type="entry name" value="SRCR_2"/>
    <property type="match status" value="1"/>
</dbReference>
<keyword evidence="5" id="KW-0325">Glycoprotein</keyword>
<name>A0A9Q1F7M1_SYNKA</name>
<evidence type="ECO:0000259" key="11">
    <source>
        <dbReference type="PROSITE" id="PS50287"/>
    </source>
</evidence>
<dbReference type="SUPFAM" id="SSF50494">
    <property type="entry name" value="Trypsin-like serine proteases"/>
    <property type="match status" value="1"/>
</dbReference>
<evidence type="ECO:0000313" key="13">
    <source>
        <dbReference type="Proteomes" id="UP001152622"/>
    </source>
</evidence>
<dbReference type="PROSITE" id="PS50240">
    <property type="entry name" value="TRYPSIN_DOM"/>
    <property type="match status" value="1"/>
</dbReference>
<dbReference type="GO" id="GO:0006508">
    <property type="term" value="P:proteolysis"/>
    <property type="evidence" value="ECO:0007669"/>
    <property type="project" value="UniProtKB-KW"/>
</dbReference>
<evidence type="ECO:0000256" key="9">
    <source>
        <dbReference type="SAM" id="Phobius"/>
    </source>
</evidence>
<keyword evidence="9" id="KW-1133">Transmembrane helix</keyword>
<keyword evidence="13" id="KW-1185">Reference proteome</keyword>
<evidence type="ECO:0000256" key="3">
    <source>
        <dbReference type="ARBA" id="ARBA00022825"/>
    </source>
</evidence>
<evidence type="ECO:0000256" key="6">
    <source>
        <dbReference type="PROSITE-ProRule" id="PRU00124"/>
    </source>
</evidence>
<evidence type="ECO:0000256" key="1">
    <source>
        <dbReference type="ARBA" id="ARBA00022670"/>
    </source>
</evidence>
<dbReference type="Gene3D" id="3.10.250.10">
    <property type="entry name" value="SRCR-like domain"/>
    <property type="match status" value="1"/>
</dbReference>
<dbReference type="GO" id="GO:0016020">
    <property type="term" value="C:membrane"/>
    <property type="evidence" value="ECO:0007669"/>
    <property type="project" value="InterPro"/>
</dbReference>
<dbReference type="InterPro" id="IPR009003">
    <property type="entry name" value="Peptidase_S1_PA"/>
</dbReference>
<evidence type="ECO:0000313" key="12">
    <source>
        <dbReference type="EMBL" id="KAJ8352588.1"/>
    </source>
</evidence>
<dbReference type="OrthoDB" id="6380398at2759"/>
<dbReference type="Proteomes" id="UP001152622">
    <property type="component" value="Chromosome 8"/>
</dbReference>